<proteinExistence type="predicted"/>
<evidence type="ECO:0000313" key="2">
    <source>
        <dbReference type="EMBL" id="TDS17544.1"/>
    </source>
</evidence>
<evidence type="ECO:0000256" key="1">
    <source>
        <dbReference type="SAM" id="SignalP"/>
    </source>
</evidence>
<feature type="chain" id="PRO_5020308003" evidence="1">
    <location>
        <begin position="20"/>
        <end position="619"/>
    </location>
</feature>
<protein>
    <submittedName>
        <fullName evidence="2">Uncharacterized protein</fullName>
    </submittedName>
</protein>
<dbReference type="RefSeq" id="WP_133638648.1">
    <property type="nucleotide sequence ID" value="NZ_SNZV01000001.1"/>
</dbReference>
<dbReference type="PROSITE" id="PS51257">
    <property type="entry name" value="PROKAR_LIPOPROTEIN"/>
    <property type="match status" value="1"/>
</dbReference>
<dbReference type="OrthoDB" id="692440at2"/>
<comment type="caution">
    <text evidence="2">The sequence shown here is derived from an EMBL/GenBank/DDBJ whole genome shotgun (WGS) entry which is preliminary data.</text>
</comment>
<keyword evidence="1" id="KW-0732">Signal</keyword>
<feature type="signal peptide" evidence="1">
    <location>
        <begin position="1"/>
        <end position="19"/>
    </location>
</feature>
<evidence type="ECO:0000313" key="3">
    <source>
        <dbReference type="Proteomes" id="UP000294752"/>
    </source>
</evidence>
<reference evidence="2 3" key="1">
    <citation type="submission" date="2019-03" db="EMBL/GenBank/DDBJ databases">
        <title>Genomic Encyclopedia of Type Strains, Phase III (KMG-III): the genomes of soil and plant-associated and newly described type strains.</title>
        <authorList>
            <person name="Whitman W."/>
        </authorList>
    </citation>
    <scope>NUCLEOTIDE SEQUENCE [LARGE SCALE GENOMIC DNA]</scope>
    <source>
        <strain evidence="2 3">CGMCC 1.12801</strain>
    </source>
</reference>
<keyword evidence="3" id="KW-1185">Reference proteome</keyword>
<dbReference type="EMBL" id="SNZV01000001">
    <property type="protein sequence ID" value="TDS17544.1"/>
    <property type="molecule type" value="Genomic_DNA"/>
</dbReference>
<dbReference type="AlphaFoldDB" id="A0A4R7DC93"/>
<accession>A0A4R7DC93</accession>
<gene>
    <name evidence="2" type="ORF">B0I21_101411</name>
</gene>
<name>A0A4R7DC93_9SPHI</name>
<sequence>MFIRNSKSILLFTCLLSFAITSCRKGGDATLEKVNSDTQLMFTIAEQTGEPSNTMIKLKGSNSSSNSAKDIQELSQEENKEYHFIDGGAFRVTTSIVREPAALSPNEPLETNKLDARMSGPQKASSRSLLARNIKYRVVLYDRSTSPSTFVSTTLGTAGSPLYINVEKGKNYDWAVFSFNDENDPGDMQDVVNTGSRDLLHARGTTGTIPGVSGDKQLYTVPIHVRLQHKLANVSVQVTAKNYPARITGISGVLGRNNYFFRNKLDIKSGNFADQHTQIAMGSAMAFKTASGDTDRVADYYTSSLTAISDFFIQLNTLSLRTPSNDIRTLSSPVQYRWNNISPVAGQRTIAKINIQPVQDISGDRFKILSIGEATYGFYNQRNSGIWLALHSGKNFGPQGTYPTTNLNWDVTYRTPSLTAFDDILTGNYKMVFVSYAVVIHRPQIADLINTYVDRGGTIIWFTQIPTHPNDRLVWERFTGSQASGTPYSGYGGTFNQNPLLNGPFGDARGTTYGEDALLGAGISNVSSNAEVLAVHGTNPNNILAWKAKDKDFYYFADGGFQRYIPVAGPGFGDHPFLLTAAPDYVPRIGPWYKQENVSNSVVFMNIIAKTIDKVMGRQ</sequence>
<dbReference type="Proteomes" id="UP000294752">
    <property type="component" value="Unassembled WGS sequence"/>
</dbReference>
<organism evidence="2 3">
    <name type="scientific">Sphingobacterium paludis</name>
    <dbReference type="NCBI Taxonomy" id="1476465"/>
    <lineage>
        <taxon>Bacteria</taxon>
        <taxon>Pseudomonadati</taxon>
        <taxon>Bacteroidota</taxon>
        <taxon>Sphingobacteriia</taxon>
        <taxon>Sphingobacteriales</taxon>
        <taxon>Sphingobacteriaceae</taxon>
        <taxon>Sphingobacterium</taxon>
    </lineage>
</organism>